<accession>A0AAD9H1H4</accession>
<reference evidence="1" key="1">
    <citation type="submission" date="2021-06" db="EMBL/GenBank/DDBJ databases">
        <title>Comparative genomics, transcriptomics and evolutionary studies reveal genomic signatures of adaptation to plant cell wall in hemibiotrophic fungi.</title>
        <authorList>
            <consortium name="DOE Joint Genome Institute"/>
            <person name="Baroncelli R."/>
            <person name="Diaz J.F."/>
            <person name="Benocci T."/>
            <person name="Peng M."/>
            <person name="Battaglia E."/>
            <person name="Haridas S."/>
            <person name="Andreopoulos W."/>
            <person name="Labutti K."/>
            <person name="Pangilinan J."/>
            <person name="Floch G.L."/>
            <person name="Makela M.R."/>
            <person name="Henrissat B."/>
            <person name="Grigoriev I.V."/>
            <person name="Crouch J.A."/>
            <person name="De Vries R.P."/>
            <person name="Sukno S.A."/>
            <person name="Thon M.R."/>
        </authorList>
    </citation>
    <scope>NUCLEOTIDE SEQUENCE</scope>
    <source>
        <strain evidence="1">MAFF235873</strain>
    </source>
</reference>
<proteinExistence type="predicted"/>
<sequence length="123" mass="13111">MSTNSRSTTHKPICRQVKVVGKAKLGSFLCRPSSFSKPPFSALPLPLSNQQASAERYDQHPGWLASPPASCRAGLLSVVVGTLPVALSGPFGPPRRTDLNRQLQTSPILGDGYLAKVKPSPFS</sequence>
<name>A0AAD9H1H4_9PEZI</name>
<keyword evidence="2" id="KW-1185">Reference proteome</keyword>
<organism evidence="1 2">
    <name type="scientific">Colletotrichum zoysiae</name>
    <dbReference type="NCBI Taxonomy" id="1216348"/>
    <lineage>
        <taxon>Eukaryota</taxon>
        <taxon>Fungi</taxon>
        <taxon>Dikarya</taxon>
        <taxon>Ascomycota</taxon>
        <taxon>Pezizomycotina</taxon>
        <taxon>Sordariomycetes</taxon>
        <taxon>Hypocreomycetidae</taxon>
        <taxon>Glomerellales</taxon>
        <taxon>Glomerellaceae</taxon>
        <taxon>Colletotrichum</taxon>
        <taxon>Colletotrichum graminicola species complex</taxon>
    </lineage>
</organism>
<comment type="caution">
    <text evidence="1">The sequence shown here is derived from an EMBL/GenBank/DDBJ whole genome shotgun (WGS) entry which is preliminary data.</text>
</comment>
<gene>
    <name evidence="1" type="ORF">LX32DRAFT_647221</name>
</gene>
<protein>
    <submittedName>
        <fullName evidence="1">Uncharacterized protein</fullName>
    </submittedName>
</protein>
<evidence type="ECO:0000313" key="2">
    <source>
        <dbReference type="Proteomes" id="UP001232148"/>
    </source>
</evidence>
<evidence type="ECO:0000313" key="1">
    <source>
        <dbReference type="EMBL" id="KAK2020628.1"/>
    </source>
</evidence>
<dbReference type="Proteomes" id="UP001232148">
    <property type="component" value="Unassembled WGS sequence"/>
</dbReference>
<dbReference type="AlphaFoldDB" id="A0AAD9H1H4"/>
<dbReference type="EMBL" id="MU843202">
    <property type="protein sequence ID" value="KAK2020628.1"/>
    <property type="molecule type" value="Genomic_DNA"/>
</dbReference>